<protein>
    <submittedName>
        <fullName evidence="4">Uncharacterized protein</fullName>
    </submittedName>
</protein>
<dbReference type="InterPro" id="IPR001680">
    <property type="entry name" value="WD40_rpt"/>
</dbReference>
<reference evidence="4 5" key="1">
    <citation type="submission" date="2023-11" db="EMBL/GenBank/DDBJ databases">
        <title>Halocaridina rubra genome assembly.</title>
        <authorList>
            <person name="Smith C."/>
        </authorList>
    </citation>
    <scope>NUCLEOTIDE SEQUENCE [LARGE SCALE GENOMIC DNA]</scope>
    <source>
        <strain evidence="4">EP-1</strain>
        <tissue evidence="4">Whole</tissue>
    </source>
</reference>
<comment type="caution">
    <text evidence="4">The sequence shown here is derived from an EMBL/GenBank/DDBJ whole genome shotgun (WGS) entry which is preliminary data.</text>
</comment>
<dbReference type="PROSITE" id="PS50082">
    <property type="entry name" value="WD_REPEATS_2"/>
    <property type="match status" value="1"/>
</dbReference>
<sequence length="315" mass="34989">MVCSVPDEKQHGADGEGVTIRDGKVFTCGDDGKVKFVRPKALGPLPEPDVEAVIIHNQRVLTCSDAGKVKIFDMDLKLIQEFKAHDYAVYDVLVFNNTLFTCCIDSTIKTWDVNTLEHKNTIQKHEEAVRKLCTNGKLVFAGDEKGEVRGYTEDGVLSVWYGVVEEVWGLYAKDDLLFSIRDRGLTIQQVKGEDNKFAHLKSIDGRAPIYAHGEWLVFPDTPGMTLQVFDNNKNTQFALKGEMKGHEMIITAIGGWGDHLLSAGWDSELRLWDLKKLSELSKCKLPDVPNAIAATDQGEIFVVGVGGYICKLKAT</sequence>
<dbReference type="Gene3D" id="2.130.10.10">
    <property type="entry name" value="YVTN repeat-like/Quinoprotein amine dehydrogenase"/>
    <property type="match status" value="2"/>
</dbReference>
<feature type="repeat" description="WD" evidence="3">
    <location>
        <begin position="243"/>
        <end position="282"/>
    </location>
</feature>
<dbReference type="InterPro" id="IPR011047">
    <property type="entry name" value="Quinoprotein_ADH-like_sf"/>
</dbReference>
<dbReference type="Pfam" id="PF00400">
    <property type="entry name" value="WD40"/>
    <property type="match status" value="2"/>
</dbReference>
<dbReference type="AlphaFoldDB" id="A0AAN8XBC6"/>
<keyword evidence="5" id="KW-1185">Reference proteome</keyword>
<keyword evidence="2" id="KW-0677">Repeat</keyword>
<proteinExistence type="predicted"/>
<dbReference type="PROSITE" id="PS00678">
    <property type="entry name" value="WD_REPEATS_1"/>
    <property type="match status" value="2"/>
</dbReference>
<dbReference type="InterPro" id="IPR019775">
    <property type="entry name" value="WD40_repeat_CS"/>
</dbReference>
<dbReference type="PANTHER" id="PTHR19848">
    <property type="entry name" value="WD40 REPEAT PROTEIN"/>
    <property type="match status" value="1"/>
</dbReference>
<gene>
    <name evidence="4" type="ORF">SK128_002599</name>
</gene>
<dbReference type="PANTHER" id="PTHR19848:SF8">
    <property type="entry name" value="F-BOX AND WD REPEAT DOMAIN CONTAINING 7"/>
    <property type="match status" value="1"/>
</dbReference>
<evidence type="ECO:0000313" key="5">
    <source>
        <dbReference type="Proteomes" id="UP001381693"/>
    </source>
</evidence>
<name>A0AAN8XBC6_HALRR</name>
<dbReference type="Proteomes" id="UP001381693">
    <property type="component" value="Unassembled WGS sequence"/>
</dbReference>
<organism evidence="4 5">
    <name type="scientific">Halocaridina rubra</name>
    <name type="common">Hawaiian red shrimp</name>
    <dbReference type="NCBI Taxonomy" id="373956"/>
    <lineage>
        <taxon>Eukaryota</taxon>
        <taxon>Metazoa</taxon>
        <taxon>Ecdysozoa</taxon>
        <taxon>Arthropoda</taxon>
        <taxon>Crustacea</taxon>
        <taxon>Multicrustacea</taxon>
        <taxon>Malacostraca</taxon>
        <taxon>Eumalacostraca</taxon>
        <taxon>Eucarida</taxon>
        <taxon>Decapoda</taxon>
        <taxon>Pleocyemata</taxon>
        <taxon>Caridea</taxon>
        <taxon>Atyoidea</taxon>
        <taxon>Atyidae</taxon>
        <taxon>Halocaridina</taxon>
    </lineage>
</organism>
<evidence type="ECO:0000256" key="3">
    <source>
        <dbReference type="PROSITE-ProRule" id="PRU00221"/>
    </source>
</evidence>
<accession>A0AAN8XBC6</accession>
<dbReference type="SMART" id="SM00320">
    <property type="entry name" value="WD40"/>
    <property type="match status" value="4"/>
</dbReference>
<evidence type="ECO:0000313" key="4">
    <source>
        <dbReference type="EMBL" id="KAK7081136.1"/>
    </source>
</evidence>
<keyword evidence="1 3" id="KW-0853">WD repeat</keyword>
<dbReference type="SUPFAM" id="SSF50998">
    <property type="entry name" value="Quinoprotein alcohol dehydrogenase-like"/>
    <property type="match status" value="1"/>
</dbReference>
<evidence type="ECO:0000256" key="2">
    <source>
        <dbReference type="ARBA" id="ARBA00022737"/>
    </source>
</evidence>
<evidence type="ECO:0000256" key="1">
    <source>
        <dbReference type="ARBA" id="ARBA00022574"/>
    </source>
</evidence>
<dbReference type="EMBL" id="JAXCGZ010005693">
    <property type="protein sequence ID" value="KAK7081136.1"/>
    <property type="molecule type" value="Genomic_DNA"/>
</dbReference>
<dbReference type="InterPro" id="IPR015943">
    <property type="entry name" value="WD40/YVTN_repeat-like_dom_sf"/>
</dbReference>